<accession>A0A4Y7TZJ3</accession>
<dbReference type="InterPro" id="IPR051033">
    <property type="entry name" value="SH3BGR"/>
</dbReference>
<feature type="compositionally biased region" description="Polar residues" evidence="2">
    <location>
        <begin position="327"/>
        <end position="337"/>
    </location>
</feature>
<dbReference type="OrthoDB" id="9932926at2759"/>
<evidence type="ECO:0000313" key="3">
    <source>
        <dbReference type="EMBL" id="TEB38999.1"/>
    </source>
</evidence>
<dbReference type="AlphaFoldDB" id="A0A4Y7TZJ3"/>
<proteinExistence type="inferred from homology"/>
<keyword evidence="4" id="KW-1185">Reference proteome</keyword>
<reference evidence="3 4" key="1">
    <citation type="journal article" date="2019" name="Nat. Ecol. Evol.">
        <title>Megaphylogeny resolves global patterns of mushroom evolution.</title>
        <authorList>
            <person name="Varga T."/>
            <person name="Krizsan K."/>
            <person name="Foldi C."/>
            <person name="Dima B."/>
            <person name="Sanchez-Garcia M."/>
            <person name="Sanchez-Ramirez S."/>
            <person name="Szollosi G.J."/>
            <person name="Szarkandi J.G."/>
            <person name="Papp V."/>
            <person name="Albert L."/>
            <person name="Andreopoulos W."/>
            <person name="Angelini C."/>
            <person name="Antonin V."/>
            <person name="Barry K.W."/>
            <person name="Bougher N.L."/>
            <person name="Buchanan P."/>
            <person name="Buyck B."/>
            <person name="Bense V."/>
            <person name="Catcheside P."/>
            <person name="Chovatia M."/>
            <person name="Cooper J."/>
            <person name="Damon W."/>
            <person name="Desjardin D."/>
            <person name="Finy P."/>
            <person name="Geml J."/>
            <person name="Haridas S."/>
            <person name="Hughes K."/>
            <person name="Justo A."/>
            <person name="Karasinski D."/>
            <person name="Kautmanova I."/>
            <person name="Kiss B."/>
            <person name="Kocsube S."/>
            <person name="Kotiranta H."/>
            <person name="LaButti K.M."/>
            <person name="Lechner B.E."/>
            <person name="Liimatainen K."/>
            <person name="Lipzen A."/>
            <person name="Lukacs Z."/>
            <person name="Mihaltcheva S."/>
            <person name="Morgado L.N."/>
            <person name="Niskanen T."/>
            <person name="Noordeloos M.E."/>
            <person name="Ohm R.A."/>
            <person name="Ortiz-Santana B."/>
            <person name="Ovrebo C."/>
            <person name="Racz N."/>
            <person name="Riley R."/>
            <person name="Savchenko A."/>
            <person name="Shiryaev A."/>
            <person name="Soop K."/>
            <person name="Spirin V."/>
            <person name="Szebenyi C."/>
            <person name="Tomsovsky M."/>
            <person name="Tulloss R.E."/>
            <person name="Uehling J."/>
            <person name="Grigoriev I.V."/>
            <person name="Vagvolgyi C."/>
            <person name="Papp T."/>
            <person name="Martin F.M."/>
            <person name="Miettinen O."/>
            <person name="Hibbett D.S."/>
            <person name="Nagy L.G."/>
        </authorList>
    </citation>
    <scope>NUCLEOTIDE SEQUENCE [LARGE SCALE GENOMIC DNA]</scope>
    <source>
        <strain evidence="3 4">FP101781</strain>
    </source>
</reference>
<dbReference type="Proteomes" id="UP000298030">
    <property type="component" value="Unassembled WGS sequence"/>
</dbReference>
<dbReference type="PANTHER" id="PTHR12232:SF0">
    <property type="entry name" value="THIOREDOXIN DOMAIN-CONTAINING PROTEIN"/>
    <property type="match status" value="1"/>
</dbReference>
<comment type="similarity">
    <text evidence="1">Belongs to the SH3BGR family.</text>
</comment>
<dbReference type="SUPFAM" id="SSF52833">
    <property type="entry name" value="Thioredoxin-like"/>
    <property type="match status" value="1"/>
</dbReference>
<dbReference type="STRING" id="71717.A0A4Y7TZJ3"/>
<gene>
    <name evidence="3" type="ORF">FA13DRAFT_1785265</name>
</gene>
<dbReference type="PROSITE" id="PS51354">
    <property type="entry name" value="GLUTAREDOXIN_2"/>
    <property type="match status" value="1"/>
</dbReference>
<dbReference type="Pfam" id="PF04908">
    <property type="entry name" value="SH3BGR"/>
    <property type="match status" value="1"/>
</dbReference>
<protein>
    <submittedName>
        <fullName evidence="3">Uncharacterized protein</fullName>
    </submittedName>
</protein>
<feature type="compositionally biased region" description="Basic and acidic residues" evidence="2">
    <location>
        <begin position="420"/>
        <end position="433"/>
    </location>
</feature>
<dbReference type="EMBL" id="QPFP01000002">
    <property type="protein sequence ID" value="TEB38999.1"/>
    <property type="molecule type" value="Genomic_DNA"/>
</dbReference>
<dbReference type="GO" id="GO:0005737">
    <property type="term" value="C:cytoplasm"/>
    <property type="evidence" value="ECO:0007669"/>
    <property type="project" value="TreeGrafter"/>
</dbReference>
<feature type="region of interest" description="Disordered" evidence="2">
    <location>
        <begin position="406"/>
        <end position="433"/>
    </location>
</feature>
<evidence type="ECO:0000256" key="1">
    <source>
        <dbReference type="ARBA" id="ARBA00007764"/>
    </source>
</evidence>
<feature type="region of interest" description="Disordered" evidence="2">
    <location>
        <begin position="196"/>
        <end position="389"/>
    </location>
</feature>
<evidence type="ECO:0000256" key="2">
    <source>
        <dbReference type="SAM" id="MobiDB-lite"/>
    </source>
</evidence>
<comment type="caution">
    <text evidence="3">The sequence shown here is derived from an EMBL/GenBank/DDBJ whole genome shotgun (WGS) entry which is preliminary data.</text>
</comment>
<dbReference type="PANTHER" id="PTHR12232">
    <property type="entry name" value="SH3 DOMAIN-BINDING GLUTAMIC ACID-RICH-LIKE PROTEIN"/>
    <property type="match status" value="1"/>
</dbReference>
<feature type="compositionally biased region" description="Basic and acidic residues" evidence="2">
    <location>
        <begin position="276"/>
        <end position="287"/>
    </location>
</feature>
<organism evidence="3 4">
    <name type="scientific">Coprinellus micaceus</name>
    <name type="common">Glistening ink-cap mushroom</name>
    <name type="synonym">Coprinus micaceus</name>
    <dbReference type="NCBI Taxonomy" id="71717"/>
    <lineage>
        <taxon>Eukaryota</taxon>
        <taxon>Fungi</taxon>
        <taxon>Dikarya</taxon>
        <taxon>Basidiomycota</taxon>
        <taxon>Agaricomycotina</taxon>
        <taxon>Agaricomycetes</taxon>
        <taxon>Agaricomycetidae</taxon>
        <taxon>Agaricales</taxon>
        <taxon>Agaricineae</taxon>
        <taxon>Psathyrellaceae</taxon>
        <taxon>Coprinellus</taxon>
    </lineage>
</organism>
<feature type="region of interest" description="Disordered" evidence="2">
    <location>
        <begin position="138"/>
        <end position="157"/>
    </location>
</feature>
<dbReference type="InterPro" id="IPR006993">
    <property type="entry name" value="Glut_rich_SH3-bd"/>
</dbReference>
<name>A0A4Y7TZJ3_COPMI</name>
<evidence type="ECO:0000313" key="4">
    <source>
        <dbReference type="Proteomes" id="UP000298030"/>
    </source>
</evidence>
<sequence length="433" mass="47052">MGPPPITVYLTTIASQPALRKRQEYLLRILQAKKIPFSSYDLASDEDAKKLWRRRAPAGKEQLPGLLVGGKFVGTFQQFEEAVEFDEVNIFLKRDEEWDESIEAPSLPTKPVGVPGAHTPMQMTPERIRAQVIAGQPSPLRRTPVPTPINKEPEGLRMDVGSELGFGLEGVKVTQDELRDLVSQLGLGGDAAEDLISGLGNPGDKARVSNSNSEATAVKPSTIVQAQPKPLAPLRPKSSKASSLHKERLKDSTPAPPTPKIEETPVKPPSPSPPKVIERSVEEEKAPEPSPPSQVDIIEQVPAATKVEPTAFPPPPAVKEPEVVREQSTPVINSPETIHQKEPVRDLPPIRMQETVRRMSSNRSEETLAVDSGSPTTKDGIPCSPMTPLTPQTIVAGLETSKLLYKSTEPPSAPTMSRGLAEKFEEVEQKESA</sequence>
<dbReference type="InterPro" id="IPR036249">
    <property type="entry name" value="Thioredoxin-like_sf"/>
</dbReference>
<dbReference type="Gene3D" id="3.40.30.10">
    <property type="entry name" value="Glutaredoxin"/>
    <property type="match status" value="1"/>
</dbReference>